<dbReference type="AlphaFoldDB" id="A0A4C1XPV8"/>
<organism evidence="2 3">
    <name type="scientific">Eumeta variegata</name>
    <name type="common">Bagworm moth</name>
    <name type="synonym">Eumeta japonica</name>
    <dbReference type="NCBI Taxonomy" id="151549"/>
    <lineage>
        <taxon>Eukaryota</taxon>
        <taxon>Metazoa</taxon>
        <taxon>Ecdysozoa</taxon>
        <taxon>Arthropoda</taxon>
        <taxon>Hexapoda</taxon>
        <taxon>Insecta</taxon>
        <taxon>Pterygota</taxon>
        <taxon>Neoptera</taxon>
        <taxon>Endopterygota</taxon>
        <taxon>Lepidoptera</taxon>
        <taxon>Glossata</taxon>
        <taxon>Ditrysia</taxon>
        <taxon>Tineoidea</taxon>
        <taxon>Psychidae</taxon>
        <taxon>Oiketicinae</taxon>
        <taxon>Eumeta</taxon>
    </lineage>
</organism>
<dbReference type="EMBL" id="BGZK01000903">
    <property type="protein sequence ID" value="GBP64604.1"/>
    <property type="molecule type" value="Genomic_DNA"/>
</dbReference>
<sequence>MQDEICYGALRHLPLSYTRRAQGNRERREGGVTAREGVMPFAVTVVRYRNENGREAKSRASVGAALGPSVTELEIRISTGPELDGNEIEVPARSSSTTDEVTHSSLQPPERSRRRK</sequence>
<feature type="region of interest" description="Disordered" evidence="1">
    <location>
        <begin position="78"/>
        <end position="116"/>
    </location>
</feature>
<proteinExistence type="predicted"/>
<protein>
    <submittedName>
        <fullName evidence="2">Uncharacterized protein</fullName>
    </submittedName>
</protein>
<feature type="compositionally biased region" description="Polar residues" evidence="1">
    <location>
        <begin position="93"/>
        <end position="107"/>
    </location>
</feature>
<feature type="non-terminal residue" evidence="2">
    <location>
        <position position="116"/>
    </location>
</feature>
<keyword evidence="3" id="KW-1185">Reference proteome</keyword>
<evidence type="ECO:0000313" key="2">
    <source>
        <dbReference type="EMBL" id="GBP64604.1"/>
    </source>
</evidence>
<gene>
    <name evidence="2" type="ORF">EVAR_46531_1</name>
</gene>
<comment type="caution">
    <text evidence="2">The sequence shown here is derived from an EMBL/GenBank/DDBJ whole genome shotgun (WGS) entry which is preliminary data.</text>
</comment>
<evidence type="ECO:0000256" key="1">
    <source>
        <dbReference type="SAM" id="MobiDB-lite"/>
    </source>
</evidence>
<evidence type="ECO:0000313" key="3">
    <source>
        <dbReference type="Proteomes" id="UP000299102"/>
    </source>
</evidence>
<accession>A0A4C1XPV8</accession>
<reference evidence="2 3" key="1">
    <citation type="journal article" date="2019" name="Commun. Biol.">
        <title>The bagworm genome reveals a unique fibroin gene that provides high tensile strength.</title>
        <authorList>
            <person name="Kono N."/>
            <person name="Nakamura H."/>
            <person name="Ohtoshi R."/>
            <person name="Tomita M."/>
            <person name="Numata K."/>
            <person name="Arakawa K."/>
        </authorList>
    </citation>
    <scope>NUCLEOTIDE SEQUENCE [LARGE SCALE GENOMIC DNA]</scope>
</reference>
<dbReference type="Proteomes" id="UP000299102">
    <property type="component" value="Unassembled WGS sequence"/>
</dbReference>
<name>A0A4C1XPV8_EUMVA</name>